<dbReference type="SUPFAM" id="SSF56112">
    <property type="entry name" value="Protein kinase-like (PK-like)"/>
    <property type="match status" value="1"/>
</dbReference>
<dbReference type="AlphaFoldDB" id="A0A0V0QDD7"/>
<name>A0A0V0QDD7_PSEPJ</name>
<dbReference type="InterPro" id="IPR011009">
    <property type="entry name" value="Kinase-like_dom_sf"/>
</dbReference>
<proteinExistence type="predicted"/>
<organism evidence="1 2">
    <name type="scientific">Pseudocohnilembus persalinus</name>
    <name type="common">Ciliate</name>
    <dbReference type="NCBI Taxonomy" id="266149"/>
    <lineage>
        <taxon>Eukaryota</taxon>
        <taxon>Sar</taxon>
        <taxon>Alveolata</taxon>
        <taxon>Ciliophora</taxon>
        <taxon>Intramacronucleata</taxon>
        <taxon>Oligohymenophorea</taxon>
        <taxon>Scuticociliatia</taxon>
        <taxon>Philasterida</taxon>
        <taxon>Pseudocohnilembidae</taxon>
        <taxon>Pseudocohnilembus</taxon>
    </lineage>
</organism>
<dbReference type="Gene3D" id="1.10.510.10">
    <property type="entry name" value="Transferase(Phosphotransferase) domain 1"/>
    <property type="match status" value="1"/>
</dbReference>
<keyword evidence="1" id="KW-0418">Kinase</keyword>
<dbReference type="InParanoid" id="A0A0V0QDD7"/>
<evidence type="ECO:0000313" key="2">
    <source>
        <dbReference type="Proteomes" id="UP000054937"/>
    </source>
</evidence>
<keyword evidence="2" id="KW-1185">Reference proteome</keyword>
<dbReference type="GO" id="GO:0016301">
    <property type="term" value="F:kinase activity"/>
    <property type="evidence" value="ECO:0007669"/>
    <property type="project" value="UniProtKB-KW"/>
</dbReference>
<sequence>MAKLNNVDKITQEAQQLLIQMLQLNPTNRINILQILNHNWMIKSQNEINLLKNENLKNFQNNTQNFQKSLTQSFTFKQLQDIKGQKNQYLNSSQQKQQFDAQTYAQQKEYERFLNQLNDSEKAIHDLRQLKISLFILNQELHRIILEFLNQYLAIKNQNHHLLTFFESLDTLQQNVISIQELQQELLLTHSENETKEIIEKLFGNQNTSKNQLQQSTQNLGINYFQLLTKKFSASVKELYKQFEKQFSNLFKQNQMQKYKKQLQFQLEDVYQIYNITCSEINEDNWNTILQEFENDPNPNEPLKYSQQNQQQFINLDTLKEKIIQFIKDDFQIVQLQYQQTQNFNFSQSQLQISQPNINSIFQKNSNISQIYQNSQFL</sequence>
<gene>
    <name evidence="1" type="ORF">PPERSA_10714</name>
</gene>
<protein>
    <submittedName>
        <fullName evidence="1">Protein kinase-like domain</fullName>
    </submittedName>
</protein>
<dbReference type="Proteomes" id="UP000054937">
    <property type="component" value="Unassembled WGS sequence"/>
</dbReference>
<accession>A0A0V0QDD7</accession>
<reference evidence="1 2" key="1">
    <citation type="journal article" date="2015" name="Sci. Rep.">
        <title>Genome of the facultative scuticociliatosis pathogen Pseudocohnilembus persalinus provides insight into its virulence through horizontal gene transfer.</title>
        <authorList>
            <person name="Xiong J."/>
            <person name="Wang G."/>
            <person name="Cheng J."/>
            <person name="Tian M."/>
            <person name="Pan X."/>
            <person name="Warren A."/>
            <person name="Jiang C."/>
            <person name="Yuan D."/>
            <person name="Miao W."/>
        </authorList>
    </citation>
    <scope>NUCLEOTIDE SEQUENCE [LARGE SCALE GENOMIC DNA]</scope>
    <source>
        <strain evidence="1">36N120E</strain>
    </source>
</reference>
<comment type="caution">
    <text evidence="1">The sequence shown here is derived from an EMBL/GenBank/DDBJ whole genome shotgun (WGS) entry which is preliminary data.</text>
</comment>
<evidence type="ECO:0000313" key="1">
    <source>
        <dbReference type="EMBL" id="KRX00215.1"/>
    </source>
</evidence>
<keyword evidence="1" id="KW-0808">Transferase</keyword>
<dbReference type="EMBL" id="LDAU01000194">
    <property type="protein sequence ID" value="KRX00215.1"/>
    <property type="molecule type" value="Genomic_DNA"/>
</dbReference>